<evidence type="ECO:0000313" key="3">
    <source>
        <dbReference type="Proteomes" id="UP000886523"/>
    </source>
</evidence>
<accession>A0A9P6B1C0</accession>
<reference evidence="2" key="1">
    <citation type="journal article" date="2020" name="Nat. Commun.">
        <title>Large-scale genome sequencing of mycorrhizal fungi provides insights into the early evolution of symbiotic traits.</title>
        <authorList>
            <person name="Miyauchi S."/>
            <person name="Kiss E."/>
            <person name="Kuo A."/>
            <person name="Drula E."/>
            <person name="Kohler A."/>
            <person name="Sanchez-Garcia M."/>
            <person name="Morin E."/>
            <person name="Andreopoulos B."/>
            <person name="Barry K.W."/>
            <person name="Bonito G."/>
            <person name="Buee M."/>
            <person name="Carver A."/>
            <person name="Chen C."/>
            <person name="Cichocki N."/>
            <person name="Clum A."/>
            <person name="Culley D."/>
            <person name="Crous P.W."/>
            <person name="Fauchery L."/>
            <person name="Girlanda M."/>
            <person name="Hayes R.D."/>
            <person name="Keri Z."/>
            <person name="LaButti K."/>
            <person name="Lipzen A."/>
            <person name="Lombard V."/>
            <person name="Magnuson J."/>
            <person name="Maillard F."/>
            <person name="Murat C."/>
            <person name="Nolan M."/>
            <person name="Ohm R.A."/>
            <person name="Pangilinan J."/>
            <person name="Pereira M.F."/>
            <person name="Perotto S."/>
            <person name="Peter M."/>
            <person name="Pfister S."/>
            <person name="Riley R."/>
            <person name="Sitrit Y."/>
            <person name="Stielow J.B."/>
            <person name="Szollosi G."/>
            <person name="Zifcakova L."/>
            <person name="Stursova M."/>
            <person name="Spatafora J.W."/>
            <person name="Tedersoo L."/>
            <person name="Vaario L.M."/>
            <person name="Yamada A."/>
            <person name="Yan M."/>
            <person name="Wang P."/>
            <person name="Xu J."/>
            <person name="Bruns T."/>
            <person name="Baldrian P."/>
            <person name="Vilgalys R."/>
            <person name="Dunand C."/>
            <person name="Henrissat B."/>
            <person name="Grigoriev I.V."/>
            <person name="Hibbett D."/>
            <person name="Nagy L.G."/>
            <person name="Martin F.M."/>
        </authorList>
    </citation>
    <scope>NUCLEOTIDE SEQUENCE</scope>
    <source>
        <strain evidence="2">UP504</strain>
    </source>
</reference>
<name>A0A9P6B1C0_9AGAM</name>
<gene>
    <name evidence="2" type="ORF">BS47DRAFT_1342850</name>
</gene>
<organism evidence="2 3">
    <name type="scientific">Hydnum rufescens UP504</name>
    <dbReference type="NCBI Taxonomy" id="1448309"/>
    <lineage>
        <taxon>Eukaryota</taxon>
        <taxon>Fungi</taxon>
        <taxon>Dikarya</taxon>
        <taxon>Basidiomycota</taxon>
        <taxon>Agaricomycotina</taxon>
        <taxon>Agaricomycetes</taxon>
        <taxon>Cantharellales</taxon>
        <taxon>Hydnaceae</taxon>
        <taxon>Hydnum</taxon>
    </lineage>
</organism>
<feature type="signal peptide" evidence="1">
    <location>
        <begin position="1"/>
        <end position="15"/>
    </location>
</feature>
<keyword evidence="3" id="KW-1185">Reference proteome</keyword>
<dbReference type="AlphaFoldDB" id="A0A9P6B1C0"/>
<evidence type="ECO:0000313" key="2">
    <source>
        <dbReference type="EMBL" id="KAF9514546.1"/>
    </source>
</evidence>
<evidence type="ECO:0000256" key="1">
    <source>
        <dbReference type="SAM" id="SignalP"/>
    </source>
</evidence>
<dbReference type="Proteomes" id="UP000886523">
    <property type="component" value="Unassembled WGS sequence"/>
</dbReference>
<keyword evidence="1" id="KW-0732">Signal</keyword>
<dbReference type="EMBL" id="MU128959">
    <property type="protein sequence ID" value="KAF9514546.1"/>
    <property type="molecule type" value="Genomic_DNA"/>
</dbReference>
<proteinExistence type="predicted"/>
<evidence type="ECO:0008006" key="4">
    <source>
        <dbReference type="Google" id="ProtNLM"/>
    </source>
</evidence>
<comment type="caution">
    <text evidence="2">The sequence shown here is derived from an EMBL/GenBank/DDBJ whole genome shotgun (WGS) entry which is preliminary data.</text>
</comment>
<sequence length="118" mass="13114">MLSWLLCFWVQESTARAPLALDSRAGTSRTALLTHLRSAVAGSERISRSTQLCFLITDGSNFWVHQWVLFWFYYANGHPLIAALSVSTEVIETAQSSLPAANVTTGRTYSLWPSSAKY</sequence>
<feature type="chain" id="PRO_5040430650" description="Secreted protein" evidence="1">
    <location>
        <begin position="16"/>
        <end position="118"/>
    </location>
</feature>
<protein>
    <recommendedName>
        <fullName evidence="4">Secreted protein</fullName>
    </recommendedName>
</protein>